<protein>
    <recommendedName>
        <fullName evidence="3">Thymidylate kinase</fullName>
    </recommendedName>
</protein>
<reference evidence="1 2" key="1">
    <citation type="submission" date="2016-10" db="EMBL/GenBank/DDBJ databases">
        <authorList>
            <person name="de Groot N.N."/>
        </authorList>
    </citation>
    <scope>NUCLEOTIDE SEQUENCE [LARGE SCALE GENOMIC DNA]</scope>
    <source>
        <strain evidence="1 2">DSM 9179</strain>
    </source>
</reference>
<dbReference type="AlphaFoldDB" id="A0A1I0RRQ7"/>
<dbReference type="OrthoDB" id="8211253at2"/>
<dbReference type="EMBL" id="FOJI01000021">
    <property type="protein sequence ID" value="SEW43484.1"/>
    <property type="molecule type" value="Genomic_DNA"/>
</dbReference>
<dbReference type="RefSeq" id="WP_092457354.1">
    <property type="nucleotide sequence ID" value="NZ_FOJI01000021.1"/>
</dbReference>
<dbReference type="InterPro" id="IPR027417">
    <property type="entry name" value="P-loop_NTPase"/>
</dbReference>
<keyword evidence="2" id="KW-1185">Reference proteome</keyword>
<accession>A0A1I0RRQ7</accession>
<dbReference type="SUPFAM" id="SSF52540">
    <property type="entry name" value="P-loop containing nucleoside triphosphate hydrolases"/>
    <property type="match status" value="1"/>
</dbReference>
<evidence type="ECO:0008006" key="3">
    <source>
        <dbReference type="Google" id="ProtNLM"/>
    </source>
</evidence>
<gene>
    <name evidence="1" type="ORF">SAMN05421659_1219</name>
</gene>
<sequence>MNRLFIVEGIPGSGKTTFARRLAEQFLKYNPNVNLYVEGDLHPADMAWCALLTNKEYKEICDKYPWYVQELEHNKTVWDGYIIVAYTKIQNLDSKLYNYFESKEVYDGRIDIETFCGVHENRWKNFGQQATGINVFECALLQNAVNELLLFRCSDEAALSKYIGKLISCVEKLKPVIIYLNVDTKSAMKRAAMERIDQDGNHVWESRVIEYITESPYGIENGITGVEGMYNYFEKRKQIELKIIEKLAVEKYCISIDIDNQQEMVGEFIEKICKIQRI</sequence>
<evidence type="ECO:0000313" key="2">
    <source>
        <dbReference type="Proteomes" id="UP000199701"/>
    </source>
</evidence>
<dbReference type="Proteomes" id="UP000199701">
    <property type="component" value="Unassembled WGS sequence"/>
</dbReference>
<proteinExistence type="predicted"/>
<dbReference type="Gene3D" id="3.40.50.300">
    <property type="entry name" value="P-loop containing nucleotide triphosphate hydrolases"/>
    <property type="match status" value="1"/>
</dbReference>
<organism evidence="1 2">
    <name type="scientific">[Clostridium] fimetarium</name>
    <dbReference type="NCBI Taxonomy" id="99656"/>
    <lineage>
        <taxon>Bacteria</taxon>
        <taxon>Bacillati</taxon>
        <taxon>Bacillota</taxon>
        <taxon>Clostridia</taxon>
        <taxon>Lachnospirales</taxon>
        <taxon>Lachnospiraceae</taxon>
    </lineage>
</organism>
<name>A0A1I0RRQ7_9FIRM</name>
<evidence type="ECO:0000313" key="1">
    <source>
        <dbReference type="EMBL" id="SEW43484.1"/>
    </source>
</evidence>
<dbReference type="STRING" id="99656.SAMN05421659_1219"/>